<name>A0A915IS20_ROMCU</name>
<protein>
    <submittedName>
        <fullName evidence="2">Uncharacterized protein</fullName>
    </submittedName>
</protein>
<keyword evidence="1" id="KW-1185">Reference proteome</keyword>
<evidence type="ECO:0000313" key="2">
    <source>
        <dbReference type="WBParaSite" id="nRc.2.0.1.t16665-RA"/>
    </source>
</evidence>
<proteinExistence type="predicted"/>
<dbReference type="WBParaSite" id="nRc.2.0.1.t16665-RA">
    <property type="protein sequence ID" value="nRc.2.0.1.t16665-RA"/>
    <property type="gene ID" value="nRc.2.0.1.g16665"/>
</dbReference>
<reference evidence="2" key="1">
    <citation type="submission" date="2022-11" db="UniProtKB">
        <authorList>
            <consortium name="WormBaseParasite"/>
        </authorList>
    </citation>
    <scope>IDENTIFICATION</scope>
</reference>
<organism evidence="1 2">
    <name type="scientific">Romanomermis culicivorax</name>
    <name type="common">Nematode worm</name>
    <dbReference type="NCBI Taxonomy" id="13658"/>
    <lineage>
        <taxon>Eukaryota</taxon>
        <taxon>Metazoa</taxon>
        <taxon>Ecdysozoa</taxon>
        <taxon>Nematoda</taxon>
        <taxon>Enoplea</taxon>
        <taxon>Dorylaimia</taxon>
        <taxon>Mermithida</taxon>
        <taxon>Mermithoidea</taxon>
        <taxon>Mermithidae</taxon>
        <taxon>Romanomermis</taxon>
    </lineage>
</organism>
<dbReference type="Proteomes" id="UP000887565">
    <property type="component" value="Unplaced"/>
</dbReference>
<sequence>MSISVEFVIDGFVNSILEHTKEYKMISSQFFENVPQQLHDAKHDEKKNDATIMAQQIMLNGSITVKKRYVNNKFRKSNSSLKKSTGNIFKGESTKVSHIVVHNLDNNENLVFAAPHLVKA</sequence>
<evidence type="ECO:0000313" key="1">
    <source>
        <dbReference type="Proteomes" id="UP000887565"/>
    </source>
</evidence>
<dbReference type="AlphaFoldDB" id="A0A915IS20"/>
<accession>A0A915IS20</accession>